<gene>
    <name evidence="1" type="ORF">A1O7_04856</name>
</gene>
<sequence>MVRSPTELCALDENLEKHEIPQRLAFEVEVQRCMAKYHDSLVGEAEYRVYETLVQMCEQELNSVADRYRSSMDAYLTLHLQTTQLHLYTLAILRMKSGLGKTGQPDTRDHVSRYQKLGMLAAHRVIDTYCDNIRFPDTRLIDVHRALPNQTLVSVLHATFFLLRYFVLNLACEGDIKAESTSKVLMVHAKLKEHTSHQFAEPGRAAAVIEVLWRHGEEQVSDTSEDIDDRGDASLSWSALIAAANLRRKRNLKAVWL</sequence>
<proteinExistence type="predicted"/>
<comment type="caution">
    <text evidence="1">The sequence shown here is derived from an EMBL/GenBank/DDBJ whole genome shotgun (WGS) entry which is preliminary data.</text>
</comment>
<dbReference type="VEuPathDB" id="FungiDB:A1O7_04856"/>
<dbReference type="AlphaFoldDB" id="W9VYD5"/>
<keyword evidence="2" id="KW-1185">Reference proteome</keyword>
<dbReference type="RefSeq" id="XP_007757056.1">
    <property type="nucleotide sequence ID" value="XM_007758866.1"/>
</dbReference>
<accession>W9VYD5</accession>
<dbReference type="GeneID" id="19179441"/>
<dbReference type="HOGENOM" id="CLU_068082_0_0_1"/>
<dbReference type="Proteomes" id="UP000019473">
    <property type="component" value="Unassembled WGS sequence"/>
</dbReference>
<reference evidence="1 2" key="1">
    <citation type="submission" date="2013-03" db="EMBL/GenBank/DDBJ databases">
        <title>The Genome Sequence of Cladophialophora yegresii CBS 114405.</title>
        <authorList>
            <consortium name="The Broad Institute Genomics Platform"/>
            <person name="Cuomo C."/>
            <person name="de Hoog S."/>
            <person name="Gorbushina A."/>
            <person name="Walker B."/>
            <person name="Young S.K."/>
            <person name="Zeng Q."/>
            <person name="Gargeya S."/>
            <person name="Fitzgerald M."/>
            <person name="Haas B."/>
            <person name="Abouelleil A."/>
            <person name="Allen A.W."/>
            <person name="Alvarado L."/>
            <person name="Arachchi H.M."/>
            <person name="Berlin A.M."/>
            <person name="Chapman S.B."/>
            <person name="Gainer-Dewar J."/>
            <person name="Goldberg J."/>
            <person name="Griggs A."/>
            <person name="Gujja S."/>
            <person name="Hansen M."/>
            <person name="Howarth C."/>
            <person name="Imamovic A."/>
            <person name="Ireland A."/>
            <person name="Larimer J."/>
            <person name="McCowan C."/>
            <person name="Murphy C."/>
            <person name="Pearson M."/>
            <person name="Poon T.W."/>
            <person name="Priest M."/>
            <person name="Roberts A."/>
            <person name="Saif S."/>
            <person name="Shea T."/>
            <person name="Sisk P."/>
            <person name="Sykes S."/>
            <person name="Wortman J."/>
            <person name="Nusbaum C."/>
            <person name="Birren B."/>
        </authorList>
    </citation>
    <scope>NUCLEOTIDE SEQUENCE [LARGE SCALE GENOMIC DNA]</scope>
    <source>
        <strain evidence="1 2">CBS 114405</strain>
    </source>
</reference>
<name>W9VYD5_9EURO</name>
<protein>
    <submittedName>
        <fullName evidence="1">Uncharacterized protein</fullName>
    </submittedName>
</protein>
<evidence type="ECO:0000313" key="2">
    <source>
        <dbReference type="Proteomes" id="UP000019473"/>
    </source>
</evidence>
<organism evidence="1 2">
    <name type="scientific">Cladophialophora yegresii CBS 114405</name>
    <dbReference type="NCBI Taxonomy" id="1182544"/>
    <lineage>
        <taxon>Eukaryota</taxon>
        <taxon>Fungi</taxon>
        <taxon>Dikarya</taxon>
        <taxon>Ascomycota</taxon>
        <taxon>Pezizomycotina</taxon>
        <taxon>Eurotiomycetes</taxon>
        <taxon>Chaetothyriomycetidae</taxon>
        <taxon>Chaetothyriales</taxon>
        <taxon>Herpotrichiellaceae</taxon>
        <taxon>Cladophialophora</taxon>
    </lineage>
</organism>
<dbReference type="OrthoDB" id="3163292at2759"/>
<dbReference type="STRING" id="1182544.W9VYD5"/>
<dbReference type="EMBL" id="AMGW01000003">
    <property type="protein sequence ID" value="EXJ60703.1"/>
    <property type="molecule type" value="Genomic_DNA"/>
</dbReference>
<evidence type="ECO:0000313" key="1">
    <source>
        <dbReference type="EMBL" id="EXJ60703.1"/>
    </source>
</evidence>